<organism evidence="1 2">
    <name type="scientific">Solilutibacter tolerans</name>
    <dbReference type="NCBI Taxonomy" id="1604334"/>
    <lineage>
        <taxon>Bacteria</taxon>
        <taxon>Pseudomonadati</taxon>
        <taxon>Pseudomonadota</taxon>
        <taxon>Gammaproteobacteria</taxon>
        <taxon>Lysobacterales</taxon>
        <taxon>Lysobacteraceae</taxon>
        <taxon>Solilutibacter</taxon>
    </lineage>
</organism>
<accession>A0A1N6YMA2</accession>
<reference evidence="2" key="1">
    <citation type="submission" date="2017-01" db="EMBL/GenBank/DDBJ databases">
        <authorList>
            <person name="Varghese N."/>
            <person name="Submissions S."/>
        </authorList>
    </citation>
    <scope>NUCLEOTIDE SEQUENCE [LARGE SCALE GENOMIC DNA]</scope>
    <source>
        <strain evidence="2">UM1</strain>
    </source>
</reference>
<protein>
    <submittedName>
        <fullName evidence="1">Uncharacterized protein</fullName>
    </submittedName>
</protein>
<dbReference type="PROSITE" id="PS51257">
    <property type="entry name" value="PROKAR_LIPOPROTEIN"/>
    <property type="match status" value="1"/>
</dbReference>
<evidence type="ECO:0000313" key="2">
    <source>
        <dbReference type="Proteomes" id="UP000241788"/>
    </source>
</evidence>
<name>A0A1N6YMA2_9GAMM</name>
<dbReference type="EMBL" id="FTLW01000012">
    <property type="protein sequence ID" value="SIR15692.1"/>
    <property type="molecule type" value="Genomic_DNA"/>
</dbReference>
<dbReference type="AlphaFoldDB" id="A0A1N6YMA2"/>
<proteinExistence type="predicted"/>
<gene>
    <name evidence="1" type="ORF">SAMN05421546_0016</name>
</gene>
<sequence length="152" mass="16336">MKHLLVCFLGAFLISCTDRAPKPEPVVAEQSRPVYSTSSLVLAEPVPGKKLKISISTKDSSLYIVNCNEHIVVSVLTNNSTVPAWGGASNACLSQSIIIPRGSTLSFIVTLPDLETDTVYTARVGGIHQGPDVRSPQYAPELTLSNEFKLLP</sequence>
<keyword evidence="2" id="KW-1185">Reference proteome</keyword>
<evidence type="ECO:0000313" key="1">
    <source>
        <dbReference type="EMBL" id="SIR15692.1"/>
    </source>
</evidence>
<dbReference type="Proteomes" id="UP000241788">
    <property type="component" value="Unassembled WGS sequence"/>
</dbReference>